<dbReference type="RefSeq" id="WP_255901402.1">
    <property type="nucleotide sequence ID" value="NZ_JAFMZO010000002.1"/>
</dbReference>
<reference evidence="3" key="1">
    <citation type="journal article" date="2019" name="Int. J. Syst. Evol. Microbiol.">
        <title>The Global Catalogue of Microorganisms (GCM) 10K type strain sequencing project: providing services to taxonomists for standard genome sequencing and annotation.</title>
        <authorList>
            <consortium name="The Broad Institute Genomics Platform"/>
            <consortium name="The Broad Institute Genome Sequencing Center for Infectious Disease"/>
            <person name="Wu L."/>
            <person name="Ma J."/>
        </authorList>
    </citation>
    <scope>NUCLEOTIDE SEQUENCE [LARGE SCALE GENOMIC DNA]</scope>
    <source>
        <strain evidence="3">KCTC 42217</strain>
    </source>
</reference>
<sequence>MPAIEHYSFSQLNHFVSHLRGQEKKVHLLFAYNGTGKTRLSMDFRQAGKRFDEDGNVNDRDTLYFNAFTEDLFYWDNDLVNDTERVLRINGDSKFFEGLPELEMENRIRPLLRRYTDFDFFIDYTNWHVIFTREERINEETVRHQFIKVSRGEERLFVWCFFLSIIQLAIDKQEKYNWVKYIYVDDPISSLDDQNAISVAHHLAQMLKSGGNDIRSVISTHHALFFNVLCNEFGSAKKYFVKKASDGYKLKSTTDSPFVYHVSLVQELKKAIEDDRLYTYHFNVLRTILEKAANFHGFNKFSDCMEIDGDDEEKTLHARLVNIMSHGAYSLFEPVEMIEENKEYFKSIFNNYLNNYKFNNILFDEENIGPLA</sequence>
<gene>
    <name evidence="2" type="ORF">ACFSJU_11960</name>
</gene>
<feature type="domain" description="Protein CR006 P-loop" evidence="1">
    <location>
        <begin position="147"/>
        <end position="349"/>
    </location>
</feature>
<keyword evidence="3" id="KW-1185">Reference proteome</keyword>
<evidence type="ECO:0000259" key="1">
    <source>
        <dbReference type="Pfam" id="PF13166"/>
    </source>
</evidence>
<dbReference type="Pfam" id="PF13166">
    <property type="entry name" value="AAA_13"/>
    <property type="match status" value="1"/>
</dbReference>
<organism evidence="2 3">
    <name type="scientific">Paradesertivirga mongoliensis</name>
    <dbReference type="NCBI Taxonomy" id="2100740"/>
    <lineage>
        <taxon>Bacteria</taxon>
        <taxon>Pseudomonadati</taxon>
        <taxon>Bacteroidota</taxon>
        <taxon>Sphingobacteriia</taxon>
        <taxon>Sphingobacteriales</taxon>
        <taxon>Sphingobacteriaceae</taxon>
        <taxon>Paradesertivirga</taxon>
    </lineage>
</organism>
<comment type="caution">
    <text evidence="2">The sequence shown here is derived from an EMBL/GenBank/DDBJ whole genome shotgun (WGS) entry which is preliminary data.</text>
</comment>
<name>A0ABW4ZM04_9SPHI</name>
<dbReference type="Proteomes" id="UP001597387">
    <property type="component" value="Unassembled WGS sequence"/>
</dbReference>
<evidence type="ECO:0000313" key="3">
    <source>
        <dbReference type="Proteomes" id="UP001597387"/>
    </source>
</evidence>
<dbReference type="EMBL" id="JBHUHZ010000002">
    <property type="protein sequence ID" value="MFD2163110.1"/>
    <property type="molecule type" value="Genomic_DNA"/>
</dbReference>
<dbReference type="InterPro" id="IPR026866">
    <property type="entry name" value="CR006_AAA"/>
</dbReference>
<accession>A0ABW4ZM04</accession>
<proteinExistence type="predicted"/>
<protein>
    <submittedName>
        <fullName evidence="2">AAA family ATPase</fullName>
    </submittedName>
</protein>
<evidence type="ECO:0000313" key="2">
    <source>
        <dbReference type="EMBL" id="MFD2163110.1"/>
    </source>
</evidence>